<accession>A0A9X1T1C1</accession>
<dbReference type="InterPro" id="IPR020861">
    <property type="entry name" value="Triosephosphate_isomerase_AS"/>
</dbReference>
<dbReference type="EMBL" id="JAJOZR010000009">
    <property type="protein sequence ID" value="MCD7110337.1"/>
    <property type="molecule type" value="Genomic_DNA"/>
</dbReference>
<comment type="similarity">
    <text evidence="4 9 10">Belongs to the triosephosphate isomerase family.</text>
</comment>
<dbReference type="FunFam" id="3.20.20.70:FF:000016">
    <property type="entry name" value="Triosephosphate isomerase"/>
    <property type="match status" value="1"/>
</dbReference>
<dbReference type="InterPro" id="IPR000652">
    <property type="entry name" value="Triosephosphate_isomerase"/>
</dbReference>
<dbReference type="InterPro" id="IPR022896">
    <property type="entry name" value="TrioseP_Isoase_bac/euk"/>
</dbReference>
<keyword evidence="6 9" id="KW-0963">Cytoplasm</keyword>
<evidence type="ECO:0000313" key="11">
    <source>
        <dbReference type="EMBL" id="MCD7110337.1"/>
    </source>
</evidence>
<feature type="binding site" evidence="9">
    <location>
        <begin position="12"/>
        <end position="14"/>
    </location>
    <ligand>
        <name>substrate</name>
    </ligand>
</feature>
<dbReference type="AlphaFoldDB" id="A0A9X1T1C1"/>
<keyword evidence="5 9" id="KW-0312">Gluconeogenesis</keyword>
<evidence type="ECO:0000256" key="7">
    <source>
        <dbReference type="ARBA" id="ARBA00023152"/>
    </source>
</evidence>
<comment type="pathway">
    <text evidence="2 9 10">Carbohydrate degradation; glycolysis; D-glyceraldehyde 3-phosphate from glycerone phosphate: step 1/1.</text>
</comment>
<comment type="pathway">
    <text evidence="3">Carbohydrate metabolism; erythritol degradation.</text>
</comment>
<evidence type="ECO:0000256" key="5">
    <source>
        <dbReference type="ARBA" id="ARBA00022432"/>
    </source>
</evidence>
<dbReference type="Proteomes" id="UP001139089">
    <property type="component" value="Unassembled WGS sequence"/>
</dbReference>
<reference evidence="11" key="1">
    <citation type="submission" date="2021-12" db="EMBL/GenBank/DDBJ databases">
        <authorList>
            <person name="Li Y."/>
        </authorList>
    </citation>
    <scope>NUCLEOTIDE SEQUENCE</scope>
    <source>
        <strain evidence="11">DKSPLA3</strain>
    </source>
</reference>
<dbReference type="PROSITE" id="PS00171">
    <property type="entry name" value="TIM_1"/>
    <property type="match status" value="1"/>
</dbReference>
<gene>
    <name evidence="9 11" type="primary">tpiA</name>
    <name evidence="11" type="ORF">LRX75_14950</name>
</gene>
<name>A0A9X1T1C1_9HYPH</name>
<feature type="active site" description="Electrophile" evidence="9">
    <location>
        <position position="99"/>
    </location>
</feature>
<evidence type="ECO:0000256" key="8">
    <source>
        <dbReference type="ARBA" id="ARBA00023235"/>
    </source>
</evidence>
<comment type="pathway">
    <text evidence="9 10">Carbohydrate biosynthesis; gluconeogenesis.</text>
</comment>
<dbReference type="GO" id="GO:0005829">
    <property type="term" value="C:cytosol"/>
    <property type="evidence" value="ECO:0007669"/>
    <property type="project" value="TreeGrafter"/>
</dbReference>
<evidence type="ECO:0000256" key="2">
    <source>
        <dbReference type="ARBA" id="ARBA00004680"/>
    </source>
</evidence>
<keyword evidence="7 9" id="KW-0324">Glycolysis</keyword>
<dbReference type="GO" id="GO:0006096">
    <property type="term" value="P:glycolytic process"/>
    <property type="evidence" value="ECO:0007669"/>
    <property type="project" value="UniProtKB-UniRule"/>
</dbReference>
<dbReference type="SUPFAM" id="SSF51351">
    <property type="entry name" value="Triosephosphate isomerase (TIM)"/>
    <property type="match status" value="1"/>
</dbReference>
<feature type="binding site" evidence="9">
    <location>
        <position position="214"/>
    </location>
    <ligand>
        <name>substrate</name>
    </ligand>
</feature>
<dbReference type="CDD" id="cd00311">
    <property type="entry name" value="TIM"/>
    <property type="match status" value="1"/>
</dbReference>
<evidence type="ECO:0000256" key="4">
    <source>
        <dbReference type="ARBA" id="ARBA00007422"/>
    </source>
</evidence>
<dbReference type="NCBIfam" id="TIGR00419">
    <property type="entry name" value="tim"/>
    <property type="match status" value="1"/>
</dbReference>
<dbReference type="GO" id="GO:0019563">
    <property type="term" value="P:glycerol catabolic process"/>
    <property type="evidence" value="ECO:0007669"/>
    <property type="project" value="TreeGrafter"/>
</dbReference>
<comment type="catalytic activity">
    <reaction evidence="1">
        <text>L-erythrulose 1-phosphate = D-erythrulose 4-phosphate</text>
        <dbReference type="Rhea" id="RHEA:49588"/>
        <dbReference type="ChEBI" id="CHEBI:58002"/>
        <dbReference type="ChEBI" id="CHEBI:90796"/>
        <dbReference type="EC" id="5.3.1.33"/>
    </reaction>
</comment>
<dbReference type="EC" id="5.3.1.1" evidence="9 10"/>
<dbReference type="GO" id="GO:0006094">
    <property type="term" value="P:gluconeogenesis"/>
    <property type="evidence" value="ECO:0007669"/>
    <property type="project" value="UniProtKB-UniRule"/>
</dbReference>
<proteinExistence type="inferred from homology"/>
<organism evidence="11 12">
    <name type="scientific">Rhizobium quercicola</name>
    <dbReference type="NCBI Taxonomy" id="2901226"/>
    <lineage>
        <taxon>Bacteria</taxon>
        <taxon>Pseudomonadati</taxon>
        <taxon>Pseudomonadota</taxon>
        <taxon>Alphaproteobacteria</taxon>
        <taxon>Hyphomicrobiales</taxon>
        <taxon>Rhizobiaceae</taxon>
        <taxon>Rhizobium/Agrobacterium group</taxon>
        <taxon>Rhizobium</taxon>
    </lineage>
</organism>
<comment type="subcellular location">
    <subcellularLocation>
        <location evidence="9 10">Cytoplasm</location>
    </subcellularLocation>
</comment>
<dbReference type="Gene3D" id="3.20.20.70">
    <property type="entry name" value="Aldolase class I"/>
    <property type="match status" value="1"/>
</dbReference>
<dbReference type="GO" id="GO:0004807">
    <property type="term" value="F:triose-phosphate isomerase activity"/>
    <property type="evidence" value="ECO:0007669"/>
    <property type="project" value="UniProtKB-UniRule"/>
</dbReference>
<feature type="binding site" evidence="9">
    <location>
        <begin position="235"/>
        <end position="236"/>
    </location>
    <ligand>
        <name>substrate</name>
    </ligand>
</feature>
<keyword evidence="8 9" id="KW-0413">Isomerase</keyword>
<feature type="active site" description="Proton acceptor" evidence="9">
    <location>
        <position position="169"/>
    </location>
</feature>
<evidence type="ECO:0000256" key="6">
    <source>
        <dbReference type="ARBA" id="ARBA00022490"/>
    </source>
</evidence>
<evidence type="ECO:0000256" key="3">
    <source>
        <dbReference type="ARBA" id="ARBA00004939"/>
    </source>
</evidence>
<keyword evidence="12" id="KW-1185">Reference proteome</keyword>
<dbReference type="InterPro" id="IPR013785">
    <property type="entry name" value="Aldolase_TIM"/>
</dbReference>
<comment type="subunit">
    <text evidence="9 10">Homodimer.</text>
</comment>
<feature type="binding site" evidence="9">
    <location>
        <position position="175"/>
    </location>
    <ligand>
        <name>substrate</name>
    </ligand>
</feature>
<dbReference type="RefSeq" id="WP_231815567.1">
    <property type="nucleotide sequence ID" value="NZ_JAJOZR010000009.1"/>
</dbReference>
<evidence type="ECO:0000313" key="12">
    <source>
        <dbReference type="Proteomes" id="UP001139089"/>
    </source>
</evidence>
<comment type="catalytic activity">
    <reaction evidence="9 10">
        <text>D-glyceraldehyde 3-phosphate = dihydroxyacetone phosphate</text>
        <dbReference type="Rhea" id="RHEA:18585"/>
        <dbReference type="ChEBI" id="CHEBI:57642"/>
        <dbReference type="ChEBI" id="CHEBI:59776"/>
        <dbReference type="EC" id="5.3.1.1"/>
    </reaction>
</comment>
<evidence type="ECO:0000256" key="9">
    <source>
        <dbReference type="HAMAP-Rule" id="MF_00147"/>
    </source>
</evidence>
<dbReference type="HAMAP" id="MF_00147_B">
    <property type="entry name" value="TIM_B"/>
    <property type="match status" value="1"/>
</dbReference>
<sequence length="256" mass="26764">MTPDVRPLVAGNWKMNGLRASLDQIKAMAEGVTSPLSEKVEALICPPATLLYVATALCTDSPLAIGAQDCHVAVSGAHTGDISAEMIADCFGTYVIVGHSERRTDHAETDAIVRAKTEAVLAADLAAIVCIGETGDERKAGQTLDVLKRQLDGSLPQDITADNTVIAYEPVWAIGTGLTPTVADIEEAHAFMRKELTARFGAEGAAMRILYGGSVKPGNAVELMGIPNVDGALIGGASLKAQDFLAIYGAYEQLLG</sequence>
<dbReference type="PROSITE" id="PS51440">
    <property type="entry name" value="TIM_2"/>
    <property type="match status" value="1"/>
</dbReference>
<evidence type="ECO:0000256" key="10">
    <source>
        <dbReference type="RuleBase" id="RU363013"/>
    </source>
</evidence>
<evidence type="ECO:0000256" key="1">
    <source>
        <dbReference type="ARBA" id="ARBA00000148"/>
    </source>
</evidence>
<protein>
    <recommendedName>
        <fullName evidence="9 10">Triosephosphate isomerase</fullName>
        <shortName evidence="9">TIM</shortName>
        <shortName evidence="9">TPI</shortName>
        <ecNumber evidence="9 10">5.3.1.1</ecNumber>
    </recommendedName>
    <alternativeName>
        <fullName evidence="9">Triose-phosphate isomerase</fullName>
    </alternativeName>
</protein>
<dbReference type="GO" id="GO:0046166">
    <property type="term" value="P:glyceraldehyde-3-phosphate biosynthetic process"/>
    <property type="evidence" value="ECO:0007669"/>
    <property type="project" value="TreeGrafter"/>
</dbReference>
<dbReference type="PANTHER" id="PTHR21139:SF42">
    <property type="entry name" value="TRIOSEPHOSPHATE ISOMERASE"/>
    <property type="match status" value="1"/>
</dbReference>
<dbReference type="PANTHER" id="PTHR21139">
    <property type="entry name" value="TRIOSEPHOSPHATE ISOMERASE"/>
    <property type="match status" value="1"/>
</dbReference>
<dbReference type="InterPro" id="IPR035990">
    <property type="entry name" value="TIM_sf"/>
</dbReference>
<dbReference type="Pfam" id="PF00121">
    <property type="entry name" value="TIM"/>
    <property type="match status" value="1"/>
</dbReference>
<comment type="caution">
    <text evidence="11">The sequence shown here is derived from an EMBL/GenBank/DDBJ whole genome shotgun (WGS) entry which is preliminary data.</text>
</comment>
<comment type="function">
    <text evidence="9">Involved in the gluconeogenesis. Catalyzes stereospecifically the conversion of dihydroxyacetone phosphate (DHAP) to D-glyceraldehyde-3-phosphate (G3P).</text>
</comment>